<proteinExistence type="predicted"/>
<keyword evidence="2" id="KW-1185">Reference proteome</keyword>
<protein>
    <recommendedName>
        <fullName evidence="3">DUF2480 family protein</fullName>
    </recommendedName>
</protein>
<organism evidence="1 2">
    <name type="scientific">Sphingobacterium psychroaquaticum</name>
    <dbReference type="NCBI Taxonomy" id="561061"/>
    <lineage>
        <taxon>Bacteria</taxon>
        <taxon>Pseudomonadati</taxon>
        <taxon>Bacteroidota</taxon>
        <taxon>Sphingobacteriia</taxon>
        <taxon>Sphingobacteriales</taxon>
        <taxon>Sphingobacteriaceae</taxon>
        <taxon>Sphingobacterium</taxon>
    </lineage>
</organism>
<evidence type="ECO:0000313" key="2">
    <source>
        <dbReference type="Proteomes" id="UP000192980"/>
    </source>
</evidence>
<dbReference type="AlphaFoldDB" id="A0A1X7J5H8"/>
<evidence type="ECO:0008006" key="3">
    <source>
        <dbReference type="Google" id="ProtNLM"/>
    </source>
</evidence>
<dbReference type="Pfam" id="PF10652">
    <property type="entry name" value="DUF2480"/>
    <property type="match status" value="1"/>
</dbReference>
<dbReference type="STRING" id="561061.SAMN05660862_1479"/>
<dbReference type="EMBL" id="FXAU01000002">
    <property type="protein sequence ID" value="SMG22951.1"/>
    <property type="molecule type" value="Genomic_DNA"/>
</dbReference>
<gene>
    <name evidence="1" type="ORF">SAMN05660862_1479</name>
</gene>
<name>A0A1X7J5H8_9SPHI</name>
<evidence type="ECO:0000313" key="1">
    <source>
        <dbReference type="EMBL" id="SMG22951.1"/>
    </source>
</evidence>
<dbReference type="InterPro" id="IPR018914">
    <property type="entry name" value="DUF2480"/>
</dbReference>
<sequence length="171" mass="19485">MDIQENIVNKVAQSGLMTIDLADYAPKEDIVIYDIKDNLFHELILKEKDFREFIKNHDWEQYAGKHIAIICSTDAIVPTWAYMLLANKLSPFAKTVHFGSETEVRSTLFHDALRGIDYAQYTDQRVVVKGCGDIYVPESAFVQFTVELTKVAKSIMYGEPCSTVPVFKRKA</sequence>
<reference evidence="1 2" key="1">
    <citation type="submission" date="2017-04" db="EMBL/GenBank/DDBJ databases">
        <authorList>
            <person name="Afonso C.L."/>
            <person name="Miller P.J."/>
            <person name="Scott M.A."/>
            <person name="Spackman E."/>
            <person name="Goraichik I."/>
            <person name="Dimitrov K.M."/>
            <person name="Suarez D.L."/>
            <person name="Swayne D.E."/>
        </authorList>
    </citation>
    <scope>NUCLEOTIDE SEQUENCE [LARGE SCALE GENOMIC DNA]</scope>
    <source>
        <strain evidence="1 2">DSM 22418</strain>
    </source>
</reference>
<dbReference type="Proteomes" id="UP000192980">
    <property type="component" value="Unassembled WGS sequence"/>
</dbReference>
<accession>A0A1X7J5H8</accession>
<dbReference type="OrthoDB" id="9803040at2"/>
<dbReference type="RefSeq" id="WP_085472325.1">
    <property type="nucleotide sequence ID" value="NZ_FXAU01000002.1"/>
</dbReference>